<dbReference type="EMBL" id="MT142939">
    <property type="protein sequence ID" value="QJA90814.1"/>
    <property type="molecule type" value="Genomic_DNA"/>
</dbReference>
<protein>
    <recommendedName>
        <fullName evidence="2">Capsid protein</fullName>
    </recommendedName>
</protein>
<reference evidence="1" key="1">
    <citation type="submission" date="2020-03" db="EMBL/GenBank/DDBJ databases">
        <title>The deep terrestrial virosphere.</title>
        <authorList>
            <person name="Holmfeldt K."/>
            <person name="Nilsson E."/>
            <person name="Simone D."/>
            <person name="Lopez-Fernandez M."/>
            <person name="Wu X."/>
            <person name="de Brujin I."/>
            <person name="Lundin D."/>
            <person name="Andersson A."/>
            <person name="Bertilsson S."/>
            <person name="Dopson M."/>
        </authorList>
    </citation>
    <scope>NUCLEOTIDE SEQUENCE</scope>
    <source>
        <strain evidence="1">MM415B03559</strain>
    </source>
</reference>
<accession>A0A6M3LBS4</accession>
<evidence type="ECO:0008006" key="2">
    <source>
        <dbReference type="Google" id="ProtNLM"/>
    </source>
</evidence>
<name>A0A6M3LBS4_9ZZZZ</name>
<proteinExistence type="predicted"/>
<dbReference type="AlphaFoldDB" id="A0A6M3LBS4"/>
<evidence type="ECO:0000313" key="1">
    <source>
        <dbReference type="EMBL" id="QJA90814.1"/>
    </source>
</evidence>
<sequence>MKFIAVAASLTKPDSNGEAFSLEALQQITEQCKGKPIHVNFDTTKPPIGIVSSGKVIDDKVEIKGELFPYAYPKNGFIVPGYSVEKSSTENNVQIHTDIKLMDFGLTQMPSDRNITEIKEDDT</sequence>
<gene>
    <name evidence="1" type="ORF">MM415B03559_0011</name>
</gene>
<organism evidence="1">
    <name type="scientific">viral metagenome</name>
    <dbReference type="NCBI Taxonomy" id="1070528"/>
    <lineage>
        <taxon>unclassified sequences</taxon>
        <taxon>metagenomes</taxon>
        <taxon>organismal metagenomes</taxon>
    </lineage>
</organism>